<proteinExistence type="predicted"/>
<organism evidence="1">
    <name type="scientific">uncultured Solirubrobacteraceae bacterium</name>
    <dbReference type="NCBI Taxonomy" id="1162706"/>
    <lineage>
        <taxon>Bacteria</taxon>
        <taxon>Bacillati</taxon>
        <taxon>Actinomycetota</taxon>
        <taxon>Thermoleophilia</taxon>
        <taxon>Solirubrobacterales</taxon>
        <taxon>Solirubrobacteraceae</taxon>
        <taxon>environmental samples</taxon>
    </lineage>
</organism>
<dbReference type="AlphaFoldDB" id="A0A6J4TKT9"/>
<name>A0A6J4TKT9_9ACTN</name>
<gene>
    <name evidence="1" type="ORF">AVDCRST_MAG67-3623</name>
</gene>
<feature type="non-terminal residue" evidence="1">
    <location>
        <position position="37"/>
    </location>
</feature>
<reference evidence="1" key="1">
    <citation type="submission" date="2020-02" db="EMBL/GenBank/DDBJ databases">
        <authorList>
            <person name="Meier V. D."/>
        </authorList>
    </citation>
    <scope>NUCLEOTIDE SEQUENCE</scope>
    <source>
        <strain evidence="1">AVDCRST_MAG67</strain>
    </source>
</reference>
<accession>A0A6J4TKT9</accession>
<evidence type="ECO:0000313" key="1">
    <source>
        <dbReference type="EMBL" id="CAA9525250.1"/>
    </source>
</evidence>
<feature type="non-terminal residue" evidence="1">
    <location>
        <position position="1"/>
    </location>
</feature>
<protein>
    <submittedName>
        <fullName evidence="1">Uncharacterized protein</fullName>
    </submittedName>
</protein>
<dbReference type="EMBL" id="CADCVQ010000152">
    <property type="protein sequence ID" value="CAA9525250.1"/>
    <property type="molecule type" value="Genomic_DNA"/>
</dbReference>
<sequence>APLSRSAWRRLLRPVHPRRLPVGHGRCRIAGAGLRAL</sequence>